<dbReference type="InterPro" id="IPR025877">
    <property type="entry name" value="MobA-like_NTP_Trfase"/>
</dbReference>
<dbReference type="SUPFAM" id="SSF53448">
    <property type="entry name" value="Nucleotide-diphospho-sugar transferases"/>
    <property type="match status" value="1"/>
</dbReference>
<sequence>MTGVQKEGEIEVGRSVSVAGLMLAAGQSSRVVGGYHKLLAEFDGVPLVRKSALTLLEAGLAPVAVVTGHRSPEIVRALHNLRVTPLFNNSFRSGMGTSIACGFGNGVLEESDAVVVMLADMPMITVEHIRRLLEVFSDRECNSVVRGAHGDQPGHPVIVPKVLFPLLAQLSHEEGARTVIEGHANVELVDIGIAATSDVDTREDISHAGGIFVR</sequence>
<evidence type="ECO:0000313" key="4">
    <source>
        <dbReference type="Proteomes" id="UP000216363"/>
    </source>
</evidence>
<proteinExistence type="predicted"/>
<protein>
    <submittedName>
        <fullName evidence="3">MobA-like NTP transferase domain protein</fullName>
    </submittedName>
</protein>
<comment type="caution">
    <text evidence="3">The sequence shown here is derived from an EMBL/GenBank/DDBJ whole genome shotgun (WGS) entry which is preliminary data.</text>
</comment>
<dbReference type="PANTHER" id="PTHR43777">
    <property type="entry name" value="MOLYBDENUM COFACTOR CYTIDYLYLTRANSFERASE"/>
    <property type="match status" value="1"/>
</dbReference>
<keyword evidence="3" id="KW-0808">Transferase</keyword>
<dbReference type="AlphaFoldDB" id="A0A256GZJ6"/>
<dbReference type="Gene3D" id="3.90.550.10">
    <property type="entry name" value="Spore Coat Polysaccharide Biosynthesis Protein SpsA, Chain A"/>
    <property type="match status" value="1"/>
</dbReference>
<evidence type="ECO:0000313" key="3">
    <source>
        <dbReference type="EMBL" id="OYR32664.1"/>
    </source>
</evidence>
<gene>
    <name evidence="3" type="ORF">CES86_5616</name>
</gene>
<keyword evidence="1" id="KW-0460">Magnesium</keyword>
<dbReference type="EMBL" id="NNRN01000020">
    <property type="protein sequence ID" value="OYR32664.1"/>
    <property type="molecule type" value="Genomic_DNA"/>
</dbReference>
<reference evidence="3 4" key="1">
    <citation type="submission" date="2017-07" db="EMBL/GenBank/DDBJ databases">
        <title>Draft genome of Ochrobactrum lupini type strain LUP21.</title>
        <authorList>
            <person name="Krzyzanowska D.M."/>
            <person name="Jafra S."/>
        </authorList>
    </citation>
    <scope>NUCLEOTIDE SEQUENCE [LARGE SCALE GENOMIC DNA]</scope>
    <source>
        <strain evidence="3 4">LUP21</strain>
    </source>
</reference>
<feature type="domain" description="MobA-like NTP transferase" evidence="2">
    <location>
        <begin position="20"/>
        <end position="185"/>
    </location>
</feature>
<dbReference type="InterPro" id="IPR029044">
    <property type="entry name" value="Nucleotide-diphossugar_trans"/>
</dbReference>
<name>A0A256GZJ6_9HYPH</name>
<dbReference type="RefSeq" id="WP_235819857.1">
    <property type="nucleotide sequence ID" value="NZ_JBHEEP010000048.1"/>
</dbReference>
<dbReference type="Proteomes" id="UP000216363">
    <property type="component" value="Unassembled WGS sequence"/>
</dbReference>
<accession>A0A256GZJ6</accession>
<dbReference type="Pfam" id="PF12804">
    <property type="entry name" value="NTP_transf_3"/>
    <property type="match status" value="1"/>
</dbReference>
<dbReference type="GO" id="GO:0016779">
    <property type="term" value="F:nucleotidyltransferase activity"/>
    <property type="evidence" value="ECO:0007669"/>
    <property type="project" value="UniProtKB-ARBA"/>
</dbReference>
<organism evidence="3 4">
    <name type="scientific">Brucella lupini</name>
    <dbReference type="NCBI Taxonomy" id="255457"/>
    <lineage>
        <taxon>Bacteria</taxon>
        <taxon>Pseudomonadati</taxon>
        <taxon>Pseudomonadota</taxon>
        <taxon>Alphaproteobacteria</taxon>
        <taxon>Hyphomicrobiales</taxon>
        <taxon>Brucellaceae</taxon>
        <taxon>Brucella/Ochrobactrum group</taxon>
        <taxon>Brucella</taxon>
    </lineage>
</organism>
<dbReference type="CDD" id="cd04182">
    <property type="entry name" value="GT_2_like_f"/>
    <property type="match status" value="1"/>
</dbReference>
<evidence type="ECO:0000256" key="1">
    <source>
        <dbReference type="ARBA" id="ARBA00022842"/>
    </source>
</evidence>
<evidence type="ECO:0000259" key="2">
    <source>
        <dbReference type="Pfam" id="PF12804"/>
    </source>
</evidence>
<dbReference type="PANTHER" id="PTHR43777:SF1">
    <property type="entry name" value="MOLYBDENUM COFACTOR CYTIDYLYLTRANSFERASE"/>
    <property type="match status" value="1"/>
</dbReference>